<accession>A0A8S5SDS1</accession>
<protein>
    <submittedName>
        <fullName evidence="2">Uncharacterized protein</fullName>
    </submittedName>
</protein>
<feature type="region of interest" description="Disordered" evidence="1">
    <location>
        <begin position="1"/>
        <end position="32"/>
    </location>
</feature>
<sequence length="32" mass="3533">MDMRKREDYEPPAPILAGENRSTARASGIRSG</sequence>
<proteinExistence type="predicted"/>
<organism evidence="2">
    <name type="scientific">Siphoviridae sp. ctnpt50</name>
    <dbReference type="NCBI Taxonomy" id="2827941"/>
    <lineage>
        <taxon>Viruses</taxon>
        <taxon>Duplodnaviria</taxon>
        <taxon>Heunggongvirae</taxon>
        <taxon>Uroviricota</taxon>
        <taxon>Caudoviricetes</taxon>
    </lineage>
</organism>
<dbReference type="EMBL" id="BK032577">
    <property type="protein sequence ID" value="DAF49118.1"/>
    <property type="molecule type" value="Genomic_DNA"/>
</dbReference>
<reference evidence="2" key="1">
    <citation type="journal article" date="2021" name="Proc. Natl. Acad. Sci. U.S.A.">
        <title>A Catalog of Tens of Thousands of Viruses from Human Metagenomes Reveals Hidden Associations with Chronic Diseases.</title>
        <authorList>
            <person name="Tisza M.J."/>
            <person name="Buck C.B."/>
        </authorList>
    </citation>
    <scope>NUCLEOTIDE SEQUENCE</scope>
    <source>
        <strain evidence="2">Ctnpt50</strain>
    </source>
</reference>
<evidence type="ECO:0000256" key="1">
    <source>
        <dbReference type="SAM" id="MobiDB-lite"/>
    </source>
</evidence>
<evidence type="ECO:0000313" key="2">
    <source>
        <dbReference type="EMBL" id="DAF49118.1"/>
    </source>
</evidence>
<name>A0A8S5SDS1_9CAUD</name>